<dbReference type="WBParaSite" id="SBAD_0000364601-mRNA-1">
    <property type="protein sequence ID" value="SBAD_0000364601-mRNA-1"/>
    <property type="gene ID" value="SBAD_0000364601"/>
</dbReference>
<dbReference type="Proteomes" id="UP000270296">
    <property type="component" value="Unassembled WGS sequence"/>
</dbReference>
<reference evidence="2 3" key="2">
    <citation type="submission" date="2018-11" db="EMBL/GenBank/DDBJ databases">
        <authorList>
            <consortium name="Pathogen Informatics"/>
        </authorList>
    </citation>
    <scope>NUCLEOTIDE SEQUENCE [LARGE SCALE GENOMIC DNA]</scope>
</reference>
<gene>
    <name evidence="2" type="ORF">SBAD_LOCUS3487</name>
</gene>
<reference evidence="4" key="1">
    <citation type="submission" date="2016-06" db="UniProtKB">
        <authorList>
            <consortium name="WormBaseParasite"/>
        </authorList>
    </citation>
    <scope>IDENTIFICATION</scope>
</reference>
<sequence length="131" mass="14004">MKAVERVLEARRSKSALLTTLSPSPQIDNVIAFQVNFLLLDDNAHVSDGASMVHVLSGGLPLALTKDDENLTHGQLLPDGSRTKKGPELNHSDFISDSTPRKLRLSIAPRCRPRSAAGEDISGRGGIPRGG</sequence>
<dbReference type="EMBL" id="UZAM01007774">
    <property type="protein sequence ID" value="VDP01327.1"/>
    <property type="molecule type" value="Genomic_DNA"/>
</dbReference>
<evidence type="ECO:0000256" key="1">
    <source>
        <dbReference type="SAM" id="MobiDB-lite"/>
    </source>
</evidence>
<dbReference type="AlphaFoldDB" id="A0A183IIP2"/>
<feature type="compositionally biased region" description="Basic and acidic residues" evidence="1">
    <location>
        <begin position="81"/>
        <end position="91"/>
    </location>
</feature>
<proteinExistence type="predicted"/>
<feature type="region of interest" description="Disordered" evidence="1">
    <location>
        <begin position="71"/>
        <end position="131"/>
    </location>
</feature>
<keyword evidence="3" id="KW-1185">Reference proteome</keyword>
<name>A0A183IIP2_9BILA</name>
<evidence type="ECO:0000313" key="2">
    <source>
        <dbReference type="EMBL" id="VDP01327.1"/>
    </source>
</evidence>
<protein>
    <submittedName>
        <fullName evidence="2 4">Uncharacterized protein</fullName>
    </submittedName>
</protein>
<accession>A0A183IIP2</accession>
<evidence type="ECO:0000313" key="3">
    <source>
        <dbReference type="Proteomes" id="UP000270296"/>
    </source>
</evidence>
<evidence type="ECO:0000313" key="4">
    <source>
        <dbReference type="WBParaSite" id="SBAD_0000364601-mRNA-1"/>
    </source>
</evidence>
<organism evidence="4">
    <name type="scientific">Soboliphyme baturini</name>
    <dbReference type="NCBI Taxonomy" id="241478"/>
    <lineage>
        <taxon>Eukaryota</taxon>
        <taxon>Metazoa</taxon>
        <taxon>Ecdysozoa</taxon>
        <taxon>Nematoda</taxon>
        <taxon>Enoplea</taxon>
        <taxon>Dorylaimia</taxon>
        <taxon>Dioctophymatida</taxon>
        <taxon>Dioctophymatoidea</taxon>
        <taxon>Soboliphymatidae</taxon>
        <taxon>Soboliphyme</taxon>
    </lineage>
</organism>